<dbReference type="Pfam" id="PF01107">
    <property type="entry name" value="MP"/>
    <property type="match status" value="1"/>
</dbReference>
<dbReference type="PANTHER" id="PTHR48435">
    <property type="entry name" value="POLYPROTEIN"/>
    <property type="match status" value="1"/>
</dbReference>
<proteinExistence type="predicted"/>
<gene>
    <name evidence="1" type="ORF">NC653_011876</name>
</gene>
<name>A0AAD6W6Z9_9ROSI</name>
<reference evidence="1 2" key="1">
    <citation type="journal article" date="2023" name="Mol. Ecol. Resour.">
        <title>Chromosome-level genome assembly of a triploid poplar Populus alba 'Berolinensis'.</title>
        <authorList>
            <person name="Chen S."/>
            <person name="Yu Y."/>
            <person name="Wang X."/>
            <person name="Wang S."/>
            <person name="Zhang T."/>
            <person name="Zhou Y."/>
            <person name="He R."/>
            <person name="Meng N."/>
            <person name="Wang Y."/>
            <person name="Liu W."/>
            <person name="Liu Z."/>
            <person name="Liu J."/>
            <person name="Guo Q."/>
            <person name="Huang H."/>
            <person name="Sederoff R.R."/>
            <person name="Wang G."/>
            <person name="Qu G."/>
            <person name="Chen S."/>
        </authorList>
    </citation>
    <scope>NUCLEOTIDE SEQUENCE [LARGE SCALE GENOMIC DNA]</scope>
    <source>
        <strain evidence="1">SC-2020</strain>
    </source>
</reference>
<dbReference type="InterPro" id="IPR028919">
    <property type="entry name" value="Viral_movement"/>
</dbReference>
<comment type="caution">
    <text evidence="1">The sequence shown here is derived from an EMBL/GenBank/DDBJ whole genome shotgun (WGS) entry which is preliminary data.</text>
</comment>
<dbReference type="AlphaFoldDB" id="A0AAD6W6Z9"/>
<evidence type="ECO:0000313" key="1">
    <source>
        <dbReference type="EMBL" id="KAJ7001597.1"/>
    </source>
</evidence>
<accession>A0AAD6W6Z9</accession>
<evidence type="ECO:0000313" key="2">
    <source>
        <dbReference type="Proteomes" id="UP001164929"/>
    </source>
</evidence>
<protein>
    <submittedName>
        <fullName evidence="1">Uncharacterized protein</fullName>
    </submittedName>
</protein>
<dbReference type="PANTHER" id="PTHR48435:SF1">
    <property type="entry name" value="POLYPROTEIN"/>
    <property type="match status" value="1"/>
</dbReference>
<dbReference type="InterPro" id="IPR053098">
    <property type="entry name" value="Petuviruses_polyprotein"/>
</dbReference>
<dbReference type="Proteomes" id="UP001164929">
    <property type="component" value="Chromosome 4"/>
</dbReference>
<organism evidence="1 2">
    <name type="scientific">Populus alba x Populus x berolinensis</name>
    <dbReference type="NCBI Taxonomy" id="444605"/>
    <lineage>
        <taxon>Eukaryota</taxon>
        <taxon>Viridiplantae</taxon>
        <taxon>Streptophyta</taxon>
        <taxon>Embryophyta</taxon>
        <taxon>Tracheophyta</taxon>
        <taxon>Spermatophyta</taxon>
        <taxon>Magnoliopsida</taxon>
        <taxon>eudicotyledons</taxon>
        <taxon>Gunneridae</taxon>
        <taxon>Pentapetalae</taxon>
        <taxon>rosids</taxon>
        <taxon>fabids</taxon>
        <taxon>Malpighiales</taxon>
        <taxon>Salicaceae</taxon>
        <taxon>Saliceae</taxon>
        <taxon>Populus</taxon>
    </lineage>
</organism>
<dbReference type="EMBL" id="JAQIZT010000004">
    <property type="protein sequence ID" value="KAJ7001597.1"/>
    <property type="molecule type" value="Genomic_DNA"/>
</dbReference>
<keyword evidence="2" id="KW-1185">Reference proteome</keyword>
<sequence>MKFQVNGFFKGLLVTAKLTLLDIKYLEHQHTCVEYLETTLNYDAAVITFYPNFNIALDDPQLNYFLKVQLQITSADQVLDTYQATLHYQMAYRVQNHAFELVLPITNNDLLITVDINQRVACTHISREPRKRTYKSYFFILELPIMKSYIKALSLYNSQNLSSQKN</sequence>